<comment type="caution">
    <text evidence="1">The sequence shown here is derived from an EMBL/GenBank/DDBJ whole genome shotgun (WGS) entry which is preliminary data.</text>
</comment>
<sequence>MIDVITFEFEAGHRFHGHPHFTYIVDDNLYMWRYDIQRKAMLNQCSGIDNSGKTLEEGLTELLGRRSDNNFGIINKQAISHKPGCFYPRIWRIGSLEDNFKSIGEPTFNNSVLRQAVTTASILVKKLLVIFETIEPNLVNLDSYGHEIRNLLLLTCMEVETNLAGILRANDYASPRGDRMNTQDYVKLHEPLQLSHYTVKFEFYPDINEYRPFENWDSSSPTQSIPWYDAYNKTKHNREDELSSASLLRAIESVSALLILLHAQFGPYHEFWNESPLSNILITKPELIDINKMYIPHNADKTKITEWQEMKMTF</sequence>
<keyword evidence="2" id="KW-1185">Reference proteome</keyword>
<proteinExistence type="predicted"/>
<dbReference type="Proteomes" id="UP001168642">
    <property type="component" value="Unassembled WGS sequence"/>
</dbReference>
<dbReference type="EMBL" id="JAUMIT010000003">
    <property type="protein sequence ID" value="MDO3694647.1"/>
    <property type="molecule type" value="Genomic_DNA"/>
</dbReference>
<dbReference type="RefSeq" id="WP_302883906.1">
    <property type="nucleotide sequence ID" value="NZ_JAUMIT010000003.1"/>
</dbReference>
<name>A0ABT8VRQ9_9FLAO</name>
<protein>
    <submittedName>
        <fullName evidence="1">Uncharacterized protein</fullName>
    </submittedName>
</protein>
<gene>
    <name evidence="1" type="ORF">QVZ41_07285</name>
</gene>
<reference evidence="1" key="1">
    <citation type="submission" date="2023-07" db="EMBL/GenBank/DDBJ databases">
        <title>Wenyingzhuangia sp. chi5 genome sequencing and assembly.</title>
        <authorList>
            <person name="Park S."/>
        </authorList>
    </citation>
    <scope>NUCLEOTIDE SEQUENCE</scope>
    <source>
        <strain evidence="1">Chi5</strain>
    </source>
</reference>
<organism evidence="1 2">
    <name type="scientific">Wenyingzhuangia gilva</name>
    <dbReference type="NCBI Taxonomy" id="3057677"/>
    <lineage>
        <taxon>Bacteria</taxon>
        <taxon>Pseudomonadati</taxon>
        <taxon>Bacteroidota</taxon>
        <taxon>Flavobacteriia</taxon>
        <taxon>Flavobacteriales</taxon>
        <taxon>Flavobacteriaceae</taxon>
        <taxon>Wenyingzhuangia</taxon>
    </lineage>
</organism>
<evidence type="ECO:0000313" key="1">
    <source>
        <dbReference type="EMBL" id="MDO3694647.1"/>
    </source>
</evidence>
<accession>A0ABT8VRQ9</accession>
<evidence type="ECO:0000313" key="2">
    <source>
        <dbReference type="Proteomes" id="UP001168642"/>
    </source>
</evidence>